<keyword evidence="1" id="KW-0812">Transmembrane</keyword>
<proteinExistence type="predicted"/>
<protein>
    <submittedName>
        <fullName evidence="2">Uncharacterized protein</fullName>
    </submittedName>
</protein>
<dbReference type="Proteomes" id="UP000015543">
    <property type="component" value="Chromosome"/>
</dbReference>
<keyword evidence="3" id="KW-1185">Reference proteome</keyword>
<evidence type="ECO:0000313" key="2">
    <source>
        <dbReference type="EMBL" id="AGT36130.1"/>
    </source>
</evidence>
<dbReference type="KEGG" id="thb:N186_08970"/>
<feature type="transmembrane region" description="Helical" evidence="1">
    <location>
        <begin position="205"/>
        <end position="225"/>
    </location>
</feature>
<keyword evidence="1" id="KW-1133">Transmembrane helix</keyword>
<accession>S5Z9V3</accession>
<feature type="transmembrane region" description="Helical" evidence="1">
    <location>
        <begin position="143"/>
        <end position="165"/>
    </location>
</feature>
<dbReference type="EMBL" id="CP006646">
    <property type="protein sequence ID" value="AGT36130.1"/>
    <property type="molecule type" value="Genomic_DNA"/>
</dbReference>
<gene>
    <name evidence="2" type="ORF">N186_08970</name>
</gene>
<keyword evidence="1" id="KW-0472">Membrane</keyword>
<evidence type="ECO:0000313" key="3">
    <source>
        <dbReference type="Proteomes" id="UP000015543"/>
    </source>
</evidence>
<reference evidence="2 3" key="1">
    <citation type="journal article" date="2013" name="Genome Announc.">
        <title>Complete Genomic Sequence of 'Thermofilum adornatus' Strain 1910bT, a Hyperthermophilic Anaerobic Organotrophic Crenarchaeon.</title>
        <authorList>
            <person name="Dominova I.N."/>
            <person name="Kublanov I.V."/>
            <person name="Podosokorskaya O.A."/>
            <person name="Derbikova K.S."/>
            <person name="Patrushev M.V."/>
            <person name="Toshchakov S.V."/>
        </authorList>
    </citation>
    <scope>NUCLEOTIDE SEQUENCE [LARGE SCALE GENOMIC DNA]</scope>
    <source>
        <strain evidence="3">1910b</strain>
    </source>
</reference>
<sequence length="237" mass="26756">MMYTRVVLGILLTIVIFGIFSSVKLVSADGNIQSEIEEGKKLVESGISCDKLSDEQLEAIGEYIMELMHPGGAHEIVHKMMGIEEGTEYHKQFHINLARRMYCGEVATMGPGYMMVWRSPPRGINENWCPGCGWNWWYPGLGWIVWIMFSIVLIVALIILIYLGFIKHEKVDPGKKGNILVIVLVLLILPFLFTFGWGFGFMSGMMFFALIFMVLVFVLIVWLIVSLTQAIGGARNQ</sequence>
<dbReference type="HOGENOM" id="CLU_1173413_0_0_2"/>
<dbReference type="PATRIC" id="fig|1365176.7.peg.1775"/>
<name>S5Z9V3_9CREN</name>
<evidence type="ECO:0000256" key="1">
    <source>
        <dbReference type="SAM" id="Phobius"/>
    </source>
</evidence>
<organism evidence="2 3">
    <name type="scientific">Thermofilum adornatum</name>
    <dbReference type="NCBI Taxonomy" id="1365176"/>
    <lineage>
        <taxon>Archaea</taxon>
        <taxon>Thermoproteota</taxon>
        <taxon>Thermoprotei</taxon>
        <taxon>Thermofilales</taxon>
        <taxon>Thermofilaceae</taxon>
        <taxon>Thermofilum</taxon>
    </lineage>
</organism>
<dbReference type="AlphaFoldDB" id="S5Z9V3"/>
<feature type="transmembrane region" description="Helical" evidence="1">
    <location>
        <begin position="177"/>
        <end position="199"/>
    </location>
</feature>